<feature type="domain" description="ABC3 transporter permease C-terminal" evidence="7">
    <location>
        <begin position="656"/>
        <end position="769"/>
    </location>
</feature>
<keyword evidence="5 6" id="KW-0472">Membrane</keyword>
<feature type="domain" description="ABC3 transporter permease C-terminal" evidence="7">
    <location>
        <begin position="265"/>
        <end position="377"/>
    </location>
</feature>
<proteinExistence type="predicted"/>
<dbReference type="Pfam" id="PF02687">
    <property type="entry name" value="FtsX"/>
    <property type="match status" value="2"/>
</dbReference>
<keyword evidence="10" id="KW-1185">Reference proteome</keyword>
<evidence type="ECO:0000256" key="1">
    <source>
        <dbReference type="ARBA" id="ARBA00004651"/>
    </source>
</evidence>
<sequence length="776" mass="90970">MIHYYFYEKSFDKFFDQYEDIYEVRYSEDVEGNKYYWAICAPGFGPALKKEFPEVKNFTRLASDDVVTIFHDNVYHQNDVIKHVDSTFFDVFSYKFLKGQKKNALKEINSVVLTESCAFKYFGQGNPIGQSLIIRNAYGEQLNMMVTGVIEDNPINSTIEFDLVLSNQYFFKSPVFSFLPSSMDEYFGAPMMKTYIQLEESANIEDVESKIDNFIAKYKSQEYNDREWAFKFSKIDDVHLYSSYADGETFIDETSNGKYIKFYLILTLLVISLIIINFSNLYVSEINERKDKILFRNWIGEKRKYMFVQFLFENFLISFFCAVIAFLILYLMRDLLNTIFEIQIFDEFVYDNKILLLLGILFVLVTVLPSIMAYIAIGIKNRKSRGSKGTIARSKFFFNITTISQLVIAILIIAFTLTVRMQFKYLFNKSTGVNSEDIIVLNLPTLDNSYEKYNKFKIELLEDYDVEKVTGNRYLISDRIFNIRRVKSNLSNDNEYVQCSFSKVDNAFFETFEIPLIEGDYLKEGQPNNAIILNETALKKLKYNDAKEAIGSLVQRGQTVTYEKEWVVVGVVKDYHQEPMSFDVNPQMFFNINNYKQPIKYIYIKLNDKNTNETISRIQQKWENYFPPSLFKYNFLDDVFYNKYANERRIYTLMLLFTIIFICNMCLNMFSLSSFIMNRKTKSISIRKVLGAKTHHVILNLLKDFYPLIIISVVIAIPLLIMLIKEFLNSYPYRIPFPWQAIVGTILLLIVIVAISISYFLVKIVRKNPAVVLKEE</sequence>
<feature type="transmembrane region" description="Helical" evidence="6">
    <location>
        <begin position="650"/>
        <end position="677"/>
    </location>
</feature>
<evidence type="ECO:0000259" key="7">
    <source>
        <dbReference type="Pfam" id="PF02687"/>
    </source>
</evidence>
<dbReference type="InterPro" id="IPR050250">
    <property type="entry name" value="Macrolide_Exporter_MacB"/>
</dbReference>
<evidence type="ECO:0000256" key="6">
    <source>
        <dbReference type="SAM" id="Phobius"/>
    </source>
</evidence>
<dbReference type="EMBL" id="BAAAGF010000001">
    <property type="protein sequence ID" value="GAA0740390.1"/>
    <property type="molecule type" value="Genomic_DNA"/>
</dbReference>
<feature type="transmembrane region" description="Helical" evidence="6">
    <location>
        <begin position="737"/>
        <end position="762"/>
    </location>
</feature>
<organism evidence="9 10">
    <name type="scientific">Gaetbulibacter jejuensis</name>
    <dbReference type="NCBI Taxonomy" id="584607"/>
    <lineage>
        <taxon>Bacteria</taxon>
        <taxon>Pseudomonadati</taxon>
        <taxon>Bacteroidota</taxon>
        <taxon>Flavobacteriia</taxon>
        <taxon>Flavobacteriales</taxon>
        <taxon>Flavobacteriaceae</taxon>
        <taxon>Gaetbulibacter</taxon>
    </lineage>
</organism>
<evidence type="ECO:0000313" key="9">
    <source>
        <dbReference type="EMBL" id="GAA0740390.1"/>
    </source>
</evidence>
<feature type="domain" description="MacB-like periplasmic core" evidence="8">
    <location>
        <begin position="408"/>
        <end position="617"/>
    </location>
</feature>
<dbReference type="PANTHER" id="PTHR30572">
    <property type="entry name" value="MEMBRANE COMPONENT OF TRANSPORTER-RELATED"/>
    <property type="match status" value="1"/>
</dbReference>
<dbReference type="Proteomes" id="UP001500736">
    <property type="component" value="Unassembled WGS sequence"/>
</dbReference>
<dbReference type="PANTHER" id="PTHR30572:SF18">
    <property type="entry name" value="ABC-TYPE MACROLIDE FAMILY EXPORT SYSTEM PERMEASE COMPONENT 2"/>
    <property type="match status" value="1"/>
</dbReference>
<accession>A0ABN1JJL9</accession>
<dbReference type="Pfam" id="PF12704">
    <property type="entry name" value="MacB_PCD"/>
    <property type="match status" value="2"/>
</dbReference>
<comment type="subcellular location">
    <subcellularLocation>
        <location evidence="1">Cell membrane</location>
        <topology evidence="1">Multi-pass membrane protein</topology>
    </subcellularLocation>
</comment>
<evidence type="ECO:0000256" key="5">
    <source>
        <dbReference type="ARBA" id="ARBA00023136"/>
    </source>
</evidence>
<dbReference type="InterPro" id="IPR003838">
    <property type="entry name" value="ABC3_permease_C"/>
</dbReference>
<protein>
    <submittedName>
        <fullName evidence="9">ABC transporter permease</fullName>
    </submittedName>
</protein>
<keyword evidence="2" id="KW-1003">Cell membrane</keyword>
<feature type="transmembrane region" description="Helical" evidence="6">
    <location>
        <begin position="705"/>
        <end position="725"/>
    </location>
</feature>
<keyword evidence="4 6" id="KW-1133">Transmembrane helix</keyword>
<reference evidence="9 10" key="1">
    <citation type="journal article" date="2019" name="Int. J. Syst. Evol. Microbiol.">
        <title>The Global Catalogue of Microorganisms (GCM) 10K type strain sequencing project: providing services to taxonomists for standard genome sequencing and annotation.</title>
        <authorList>
            <consortium name="The Broad Institute Genomics Platform"/>
            <consortium name="The Broad Institute Genome Sequencing Center for Infectious Disease"/>
            <person name="Wu L."/>
            <person name="Ma J."/>
        </authorList>
    </citation>
    <scope>NUCLEOTIDE SEQUENCE [LARGE SCALE GENOMIC DNA]</scope>
    <source>
        <strain evidence="9 10">JCM 15976</strain>
    </source>
</reference>
<evidence type="ECO:0000256" key="2">
    <source>
        <dbReference type="ARBA" id="ARBA00022475"/>
    </source>
</evidence>
<feature type="transmembrane region" description="Helical" evidence="6">
    <location>
        <begin position="262"/>
        <end position="284"/>
    </location>
</feature>
<gene>
    <name evidence="9" type="ORF">GCM10009431_10480</name>
</gene>
<evidence type="ECO:0000313" key="10">
    <source>
        <dbReference type="Proteomes" id="UP001500736"/>
    </source>
</evidence>
<feature type="domain" description="MacB-like periplasmic core" evidence="8">
    <location>
        <begin position="15"/>
        <end position="213"/>
    </location>
</feature>
<name>A0ABN1JJL9_9FLAO</name>
<feature type="transmembrane region" description="Helical" evidence="6">
    <location>
        <begin position="305"/>
        <end position="331"/>
    </location>
</feature>
<evidence type="ECO:0000256" key="4">
    <source>
        <dbReference type="ARBA" id="ARBA00022989"/>
    </source>
</evidence>
<evidence type="ECO:0000259" key="8">
    <source>
        <dbReference type="Pfam" id="PF12704"/>
    </source>
</evidence>
<keyword evidence="3 6" id="KW-0812">Transmembrane</keyword>
<feature type="transmembrane region" description="Helical" evidence="6">
    <location>
        <begin position="354"/>
        <end position="375"/>
    </location>
</feature>
<comment type="caution">
    <text evidence="9">The sequence shown here is derived from an EMBL/GenBank/DDBJ whole genome shotgun (WGS) entry which is preliminary data.</text>
</comment>
<evidence type="ECO:0000256" key="3">
    <source>
        <dbReference type="ARBA" id="ARBA00022692"/>
    </source>
</evidence>
<dbReference type="InterPro" id="IPR025857">
    <property type="entry name" value="MacB_PCD"/>
</dbReference>
<feature type="transmembrane region" description="Helical" evidence="6">
    <location>
        <begin position="396"/>
        <end position="419"/>
    </location>
</feature>